<dbReference type="RefSeq" id="WP_241239653.1">
    <property type="nucleotide sequence ID" value="NZ_CP034588.1"/>
</dbReference>
<organism evidence="12 13">
    <name type="scientific">Silicimonas algicola</name>
    <dbReference type="NCBI Taxonomy" id="1826607"/>
    <lineage>
        <taxon>Bacteria</taxon>
        <taxon>Pseudomonadati</taxon>
        <taxon>Pseudomonadota</taxon>
        <taxon>Alphaproteobacteria</taxon>
        <taxon>Rhodobacterales</taxon>
        <taxon>Paracoccaceae</taxon>
    </lineage>
</organism>
<keyword evidence="10 11" id="KW-0472">Membrane</keyword>
<evidence type="ECO:0000256" key="2">
    <source>
        <dbReference type="ARBA" id="ARBA00009765"/>
    </source>
</evidence>
<dbReference type="InterPro" id="IPR045863">
    <property type="entry name" value="CorA_TM1_TM2"/>
</dbReference>
<comment type="similarity">
    <text evidence="2">Belongs to the CorA metal ion transporter (MIT) (TC 1.A.35) family.</text>
</comment>
<evidence type="ECO:0000256" key="8">
    <source>
        <dbReference type="ARBA" id="ARBA00022989"/>
    </source>
</evidence>
<evidence type="ECO:0000256" key="4">
    <source>
        <dbReference type="ARBA" id="ARBA00022475"/>
    </source>
</evidence>
<dbReference type="GO" id="GO:0015087">
    <property type="term" value="F:cobalt ion transmembrane transporter activity"/>
    <property type="evidence" value="ECO:0007669"/>
    <property type="project" value="TreeGrafter"/>
</dbReference>
<evidence type="ECO:0000256" key="7">
    <source>
        <dbReference type="ARBA" id="ARBA00022833"/>
    </source>
</evidence>
<dbReference type="InterPro" id="IPR002523">
    <property type="entry name" value="MgTranspt_CorA/ZnTranspt_ZntB"/>
</dbReference>
<keyword evidence="4" id="KW-1003">Cell membrane</keyword>
<dbReference type="PANTHER" id="PTHR46494:SF3">
    <property type="entry name" value="ZINC TRANSPORT PROTEIN ZNTB"/>
    <property type="match status" value="1"/>
</dbReference>
<dbReference type="PANTHER" id="PTHR46494">
    <property type="entry name" value="CORA FAMILY METAL ION TRANSPORTER (EUROFUNG)"/>
    <property type="match status" value="1"/>
</dbReference>
<dbReference type="EMBL" id="QGGV01000002">
    <property type="protein sequence ID" value="PWK57876.1"/>
    <property type="molecule type" value="Genomic_DNA"/>
</dbReference>
<evidence type="ECO:0000256" key="10">
    <source>
        <dbReference type="ARBA" id="ARBA00023136"/>
    </source>
</evidence>
<keyword evidence="13" id="KW-1185">Reference proteome</keyword>
<keyword evidence="7" id="KW-0862">Zinc</keyword>
<dbReference type="CDD" id="cd12833">
    <property type="entry name" value="ZntB-like_1"/>
    <property type="match status" value="1"/>
</dbReference>
<evidence type="ECO:0000256" key="9">
    <source>
        <dbReference type="ARBA" id="ARBA00023065"/>
    </source>
</evidence>
<evidence type="ECO:0000313" key="13">
    <source>
        <dbReference type="Proteomes" id="UP000245390"/>
    </source>
</evidence>
<dbReference type="Gene3D" id="3.30.460.20">
    <property type="entry name" value="CorA soluble domain-like"/>
    <property type="match status" value="1"/>
</dbReference>
<dbReference type="InterPro" id="IPR045861">
    <property type="entry name" value="CorA_cytoplasmic_dom"/>
</dbReference>
<dbReference type="Pfam" id="PF01544">
    <property type="entry name" value="CorA"/>
    <property type="match status" value="1"/>
</dbReference>
<proteinExistence type="inferred from homology"/>
<evidence type="ECO:0000256" key="3">
    <source>
        <dbReference type="ARBA" id="ARBA00022448"/>
    </source>
</evidence>
<evidence type="ECO:0000256" key="5">
    <source>
        <dbReference type="ARBA" id="ARBA00022519"/>
    </source>
</evidence>
<name>A0A316GD27_9RHOB</name>
<dbReference type="AlphaFoldDB" id="A0A316GD27"/>
<sequence length="330" mass="36454">MLSDVMPDPLKPTLPDLISLHLDGRGSGHAEPPLSATEGAGFHWVHLRRDAEATPAILSGLGLDPEVLAALTAEETRPRCTVHGEGILLNLRGVNLDPSEEPEDMVSVRLWLTAARVVGVWLRPLLAMQDVLDAIERGQGPVSPGDFASKLALRLADRAEPSVASLNEDIDALEEAVDEPQTDNLRPELSRIRRAAILLRRFMVPQKDALSTMQIEDVAWLTQRDRIRLREATERVVRLGEDLDAIRDRAQVVHEQILDRRSEDLNRRMLLLAVISVIFLPLTLVTGLLGVNVAGIPFADRSWAFWALSGGMLVLAGGLYLWIRRTGFGR</sequence>
<evidence type="ECO:0000313" key="12">
    <source>
        <dbReference type="EMBL" id="PWK57876.1"/>
    </source>
</evidence>
<dbReference type="Proteomes" id="UP000245390">
    <property type="component" value="Unassembled WGS sequence"/>
</dbReference>
<evidence type="ECO:0000256" key="6">
    <source>
        <dbReference type="ARBA" id="ARBA00022692"/>
    </source>
</evidence>
<keyword evidence="3" id="KW-0813">Transport</keyword>
<accession>A0A316GD27</accession>
<gene>
    <name evidence="12" type="ORF">C8D95_102526</name>
</gene>
<dbReference type="GO" id="GO:0005886">
    <property type="term" value="C:plasma membrane"/>
    <property type="evidence" value="ECO:0007669"/>
    <property type="project" value="UniProtKB-SubCell"/>
</dbReference>
<feature type="transmembrane region" description="Helical" evidence="11">
    <location>
        <begin position="270"/>
        <end position="291"/>
    </location>
</feature>
<dbReference type="Gene3D" id="1.20.58.340">
    <property type="entry name" value="Magnesium transport protein CorA, transmembrane region"/>
    <property type="match status" value="2"/>
</dbReference>
<evidence type="ECO:0000256" key="1">
    <source>
        <dbReference type="ARBA" id="ARBA00004651"/>
    </source>
</evidence>
<comment type="caution">
    <text evidence="12">The sequence shown here is derived from an EMBL/GenBank/DDBJ whole genome shotgun (WGS) entry which is preliminary data.</text>
</comment>
<dbReference type="GO" id="GO:0015095">
    <property type="term" value="F:magnesium ion transmembrane transporter activity"/>
    <property type="evidence" value="ECO:0007669"/>
    <property type="project" value="TreeGrafter"/>
</dbReference>
<dbReference type="SUPFAM" id="SSF144083">
    <property type="entry name" value="Magnesium transport protein CorA, transmembrane region"/>
    <property type="match status" value="1"/>
</dbReference>
<reference evidence="12 13" key="1">
    <citation type="submission" date="2018-05" db="EMBL/GenBank/DDBJ databases">
        <title>Genomic Encyclopedia of Type Strains, Phase IV (KMG-IV): sequencing the most valuable type-strain genomes for metagenomic binning, comparative biology and taxonomic classification.</title>
        <authorList>
            <person name="Goeker M."/>
        </authorList>
    </citation>
    <scope>NUCLEOTIDE SEQUENCE [LARGE SCALE GENOMIC DNA]</scope>
    <source>
        <strain evidence="12 13">DSM 103371</strain>
    </source>
</reference>
<feature type="transmembrane region" description="Helical" evidence="11">
    <location>
        <begin position="303"/>
        <end position="323"/>
    </location>
</feature>
<dbReference type="GO" id="GO:0050897">
    <property type="term" value="F:cobalt ion binding"/>
    <property type="evidence" value="ECO:0007669"/>
    <property type="project" value="TreeGrafter"/>
</dbReference>
<evidence type="ECO:0000256" key="11">
    <source>
        <dbReference type="SAM" id="Phobius"/>
    </source>
</evidence>
<keyword evidence="6 11" id="KW-0812">Transmembrane</keyword>
<comment type="subcellular location">
    <subcellularLocation>
        <location evidence="1">Cell membrane</location>
        <topology evidence="1">Multi-pass membrane protein</topology>
    </subcellularLocation>
</comment>
<keyword evidence="8 11" id="KW-1133">Transmembrane helix</keyword>
<dbReference type="GO" id="GO:0000287">
    <property type="term" value="F:magnesium ion binding"/>
    <property type="evidence" value="ECO:0007669"/>
    <property type="project" value="TreeGrafter"/>
</dbReference>
<keyword evidence="9" id="KW-0406">Ion transport</keyword>
<dbReference type="SUPFAM" id="SSF143865">
    <property type="entry name" value="CorA soluble domain-like"/>
    <property type="match status" value="1"/>
</dbReference>
<keyword evidence="5" id="KW-0997">Cell inner membrane</keyword>
<protein>
    <submittedName>
        <fullName evidence="12">Zinc transporter</fullName>
    </submittedName>
</protein>